<dbReference type="SUPFAM" id="SSF53756">
    <property type="entry name" value="UDP-Glycosyltransferase/glycogen phosphorylase"/>
    <property type="match status" value="1"/>
</dbReference>
<dbReference type="AlphaFoldDB" id="A0A1G9WWM0"/>
<dbReference type="GO" id="GO:0016757">
    <property type="term" value="F:glycosyltransferase activity"/>
    <property type="evidence" value="ECO:0007669"/>
    <property type="project" value="InterPro"/>
</dbReference>
<dbReference type="EMBL" id="FNHH01000027">
    <property type="protein sequence ID" value="SDM89004.1"/>
    <property type="molecule type" value="Genomic_DNA"/>
</dbReference>
<dbReference type="Proteomes" id="UP000199226">
    <property type="component" value="Unassembled WGS sequence"/>
</dbReference>
<dbReference type="STRING" id="990371.SAMN05421813_12742"/>
<dbReference type="Gene3D" id="3.40.50.2000">
    <property type="entry name" value="Glycogen Phosphorylase B"/>
    <property type="match status" value="2"/>
</dbReference>
<keyword evidence="1" id="KW-1133">Transmembrane helix</keyword>
<organism evidence="4 5">
    <name type="scientific">Daejeonella rubra</name>
    <dbReference type="NCBI Taxonomy" id="990371"/>
    <lineage>
        <taxon>Bacteria</taxon>
        <taxon>Pseudomonadati</taxon>
        <taxon>Bacteroidota</taxon>
        <taxon>Sphingobacteriia</taxon>
        <taxon>Sphingobacteriales</taxon>
        <taxon>Sphingobacteriaceae</taxon>
        <taxon>Daejeonella</taxon>
    </lineage>
</organism>
<feature type="domain" description="Glycosyl transferase family 1" evidence="2">
    <location>
        <begin position="226"/>
        <end position="387"/>
    </location>
</feature>
<reference evidence="5" key="1">
    <citation type="submission" date="2016-10" db="EMBL/GenBank/DDBJ databases">
        <authorList>
            <person name="Varghese N."/>
            <person name="Submissions S."/>
        </authorList>
    </citation>
    <scope>NUCLEOTIDE SEQUENCE [LARGE SCALE GENOMIC DNA]</scope>
    <source>
        <strain evidence="5">DSM 24536</strain>
    </source>
</reference>
<dbReference type="InterPro" id="IPR028098">
    <property type="entry name" value="Glyco_trans_4-like_N"/>
</dbReference>
<dbReference type="PANTHER" id="PTHR12526">
    <property type="entry name" value="GLYCOSYLTRANSFERASE"/>
    <property type="match status" value="1"/>
</dbReference>
<dbReference type="InterPro" id="IPR001296">
    <property type="entry name" value="Glyco_trans_1"/>
</dbReference>
<dbReference type="PANTHER" id="PTHR12526:SF609">
    <property type="entry name" value="LIPOPOLYSACCHARIDE BIOSYNTHESIS PROTEIN"/>
    <property type="match status" value="1"/>
</dbReference>
<feature type="domain" description="Glycosyltransferase subfamily 4-like N-terminal" evidence="3">
    <location>
        <begin position="23"/>
        <end position="205"/>
    </location>
</feature>
<dbReference type="CDD" id="cd03794">
    <property type="entry name" value="GT4_WbuB-like"/>
    <property type="match status" value="1"/>
</dbReference>
<protein>
    <submittedName>
        <fullName evidence="4">Glycosyltransferase involved in cell wall bisynthesis</fullName>
    </submittedName>
</protein>
<accession>A0A1G9WWM0</accession>
<sequence>MKPTLNIMHILVITQYFWPEQFRINDLVLGLKEKGHQVTVLTGKPNYPKGKFYEGYNFWNKKFEIWNDVNIYRSAIIPRGKGGSLRLALNYLSFSFLSLITAFIIKKRPDVIFVYEPSPVTVGFPAILSKWRFKSPIYFWVQDIWPDSIASAGNVNSPAILNVLEKVTRWIYSKCDKVLIQSRGFEERILSQNVPKSKIVYFPNWTESYYVPVIKDEKYSQYFGKGFNLVFAGNIGESQDFETLVECAAIVYRMNQEIFWTIIGDGRMKEAVQARVSEQGLDKVFKMIGSFPSEEMPAFFSHADALVVSLKKDPLFAITIPSKIQSYLACGRPIITSLDGEGSRIVAEAEAGLVSEAGNPESLARVIVDFVNLDSQIRQQMGKKAYNYYQEKFERNMLIEKLIELFKNHPNG</sequence>
<proteinExistence type="predicted"/>
<keyword evidence="1" id="KW-0472">Membrane</keyword>
<keyword evidence="1" id="KW-0812">Transmembrane</keyword>
<dbReference type="Pfam" id="PF00534">
    <property type="entry name" value="Glycos_transf_1"/>
    <property type="match status" value="1"/>
</dbReference>
<keyword evidence="5" id="KW-1185">Reference proteome</keyword>
<name>A0A1G9WWM0_9SPHI</name>
<keyword evidence="4" id="KW-0808">Transferase</keyword>
<evidence type="ECO:0000256" key="1">
    <source>
        <dbReference type="SAM" id="Phobius"/>
    </source>
</evidence>
<evidence type="ECO:0000259" key="2">
    <source>
        <dbReference type="Pfam" id="PF00534"/>
    </source>
</evidence>
<dbReference type="Pfam" id="PF13579">
    <property type="entry name" value="Glyco_trans_4_4"/>
    <property type="match status" value="1"/>
</dbReference>
<gene>
    <name evidence="4" type="ORF">SAMN05421813_12742</name>
</gene>
<feature type="transmembrane region" description="Helical" evidence="1">
    <location>
        <begin position="87"/>
        <end position="105"/>
    </location>
</feature>
<evidence type="ECO:0000313" key="4">
    <source>
        <dbReference type="EMBL" id="SDM89004.1"/>
    </source>
</evidence>
<evidence type="ECO:0000259" key="3">
    <source>
        <dbReference type="Pfam" id="PF13579"/>
    </source>
</evidence>
<evidence type="ECO:0000313" key="5">
    <source>
        <dbReference type="Proteomes" id="UP000199226"/>
    </source>
</evidence>